<proteinExistence type="predicted"/>
<accession>A0A6J5PZT3</accession>
<dbReference type="InterPro" id="IPR010886">
    <property type="entry name" value="Hc1"/>
</dbReference>
<sequence>MNDFEQLKTEIASAQATIFEPIISLVSAAEDDADKYYGKGVKSAGNRLKKKMQEIRKAIKHPMVKAEMTKIQEGAKNLRQTLTDEIAAK</sequence>
<dbReference type="GO" id="GO:0003677">
    <property type="term" value="F:DNA binding"/>
    <property type="evidence" value="ECO:0007669"/>
    <property type="project" value="InterPro"/>
</dbReference>
<evidence type="ECO:0000313" key="1">
    <source>
        <dbReference type="EMBL" id="CAB4175676.1"/>
    </source>
</evidence>
<reference evidence="1" key="1">
    <citation type="submission" date="2020-05" db="EMBL/GenBank/DDBJ databases">
        <authorList>
            <person name="Chiriac C."/>
            <person name="Salcher M."/>
            <person name="Ghai R."/>
            <person name="Kavagutti S V."/>
        </authorList>
    </citation>
    <scope>NUCLEOTIDE SEQUENCE</scope>
</reference>
<protein>
    <submittedName>
        <fullName evidence="1">Uncharacterized protein</fullName>
    </submittedName>
</protein>
<gene>
    <name evidence="1" type="ORF">UFOVP972_310</name>
</gene>
<organism evidence="1">
    <name type="scientific">uncultured Caudovirales phage</name>
    <dbReference type="NCBI Taxonomy" id="2100421"/>
    <lineage>
        <taxon>Viruses</taxon>
        <taxon>Duplodnaviria</taxon>
        <taxon>Heunggongvirae</taxon>
        <taxon>Uroviricota</taxon>
        <taxon>Caudoviricetes</taxon>
        <taxon>Peduoviridae</taxon>
        <taxon>Maltschvirus</taxon>
        <taxon>Maltschvirus maltsch</taxon>
    </lineage>
</organism>
<name>A0A6J5PZT3_9CAUD</name>
<dbReference type="EMBL" id="LR796923">
    <property type="protein sequence ID" value="CAB4175676.1"/>
    <property type="molecule type" value="Genomic_DNA"/>
</dbReference>
<dbReference type="GO" id="GO:0030527">
    <property type="term" value="F:structural constituent of chromatin"/>
    <property type="evidence" value="ECO:0007669"/>
    <property type="project" value="InterPro"/>
</dbReference>
<dbReference type="Pfam" id="PF07432">
    <property type="entry name" value="Hc1"/>
    <property type="match status" value="1"/>
</dbReference>